<accession>F3L0X1</accession>
<name>F3L0X1_9GAMM</name>
<reference evidence="1 2" key="1">
    <citation type="journal article" date="2011" name="J. Bacteriol.">
        <title>Genome sequence of strain IMCC3088, a proteorhodopsin-containing marine bacterium belonging to the OM60/NOR5 clade.</title>
        <authorList>
            <person name="Jang Y."/>
            <person name="Oh H.M."/>
            <person name="Kang I."/>
            <person name="Lee K."/>
            <person name="Yang S.J."/>
            <person name="Cho J.C."/>
        </authorList>
    </citation>
    <scope>NUCLEOTIDE SEQUENCE [LARGE SCALE GENOMIC DNA]</scope>
    <source>
        <strain evidence="1 2">IMCC3088</strain>
    </source>
</reference>
<dbReference type="EMBL" id="AEIG01000025">
    <property type="protein sequence ID" value="EGG30079.1"/>
    <property type="molecule type" value="Genomic_DNA"/>
</dbReference>
<organism evidence="1 2">
    <name type="scientific">Aequoribacter fuscus</name>
    <dbReference type="NCBI Taxonomy" id="2518989"/>
    <lineage>
        <taxon>Bacteria</taxon>
        <taxon>Pseudomonadati</taxon>
        <taxon>Pseudomonadota</taxon>
        <taxon>Gammaproteobacteria</taxon>
        <taxon>Cellvibrionales</taxon>
        <taxon>Halieaceae</taxon>
        <taxon>Aequoribacter</taxon>
    </lineage>
</organism>
<keyword evidence="2" id="KW-1185">Reference proteome</keyword>
<sequence>METDRSRSGEIIDDVSTKNTKSLIQINFSKSSELSRKIPTSSQTWLKKTPHMVV</sequence>
<dbReference type="Proteomes" id="UP000005615">
    <property type="component" value="Unassembled WGS sequence"/>
</dbReference>
<comment type="caution">
    <text evidence="1">The sequence shown here is derived from an EMBL/GenBank/DDBJ whole genome shotgun (WGS) entry which is preliminary data.</text>
</comment>
<evidence type="ECO:0000313" key="1">
    <source>
        <dbReference type="EMBL" id="EGG30079.1"/>
    </source>
</evidence>
<dbReference type="AlphaFoldDB" id="F3L0X1"/>
<protein>
    <submittedName>
        <fullName evidence="1">Uncharacterized protein</fullName>
    </submittedName>
</protein>
<proteinExistence type="predicted"/>
<evidence type="ECO:0000313" key="2">
    <source>
        <dbReference type="Proteomes" id="UP000005615"/>
    </source>
</evidence>
<gene>
    <name evidence="1" type="ORF">IMCC3088_1063</name>
</gene>